<dbReference type="SMART" id="SM00507">
    <property type="entry name" value="HNHc"/>
    <property type="match status" value="1"/>
</dbReference>
<proteinExistence type="predicted"/>
<protein>
    <submittedName>
        <fullName evidence="2">HNH endonuclease family protein</fullName>
    </submittedName>
</protein>
<accession>I0HQK5</accession>
<dbReference type="CDD" id="cd00085">
    <property type="entry name" value="HNHc"/>
    <property type="match status" value="1"/>
</dbReference>
<organism evidence="2 3">
    <name type="scientific">Rubrivivax gelatinosus (strain NBRC 100245 / IL144)</name>
    <dbReference type="NCBI Taxonomy" id="983917"/>
    <lineage>
        <taxon>Bacteria</taxon>
        <taxon>Pseudomonadati</taxon>
        <taxon>Pseudomonadota</taxon>
        <taxon>Betaproteobacteria</taxon>
        <taxon>Burkholderiales</taxon>
        <taxon>Sphaerotilaceae</taxon>
        <taxon>Rubrivivax</taxon>
    </lineage>
</organism>
<dbReference type="HOGENOM" id="CLU_1509508_0_0_4"/>
<dbReference type="GO" id="GO:0003676">
    <property type="term" value="F:nucleic acid binding"/>
    <property type="evidence" value="ECO:0007669"/>
    <property type="project" value="InterPro"/>
</dbReference>
<dbReference type="GO" id="GO:0004519">
    <property type="term" value="F:endonuclease activity"/>
    <property type="evidence" value="ECO:0007669"/>
    <property type="project" value="UniProtKB-KW"/>
</dbReference>
<evidence type="ECO:0000313" key="3">
    <source>
        <dbReference type="Proteomes" id="UP000007883"/>
    </source>
</evidence>
<keyword evidence="2" id="KW-0378">Hydrolase</keyword>
<reference evidence="2 3" key="1">
    <citation type="journal article" date="2012" name="J. Bacteriol.">
        <title>Complete genome sequence of phototrophic betaproteobacterium Rubrivivax gelatinosus IL144.</title>
        <authorList>
            <person name="Nagashima S."/>
            <person name="Kamimura A."/>
            <person name="Shimizu T."/>
            <person name="Nakamura-isaki S."/>
            <person name="Aono E."/>
            <person name="Sakamoto K."/>
            <person name="Ichikawa N."/>
            <person name="Nakazawa H."/>
            <person name="Sekine M."/>
            <person name="Yamazaki S."/>
            <person name="Fujita N."/>
            <person name="Shimada K."/>
            <person name="Hanada S."/>
            <person name="Nagashima K.V.P."/>
        </authorList>
    </citation>
    <scope>NUCLEOTIDE SEQUENCE [LARGE SCALE GENOMIC DNA]</scope>
    <source>
        <strain evidence="3">NBRC 100245 / IL144</strain>
    </source>
</reference>
<dbReference type="InterPro" id="IPR002711">
    <property type="entry name" value="HNH"/>
</dbReference>
<dbReference type="GO" id="GO:0008270">
    <property type="term" value="F:zinc ion binding"/>
    <property type="evidence" value="ECO:0007669"/>
    <property type="project" value="InterPro"/>
</dbReference>
<name>I0HQK5_RUBGI</name>
<keyword evidence="3" id="KW-1185">Reference proteome</keyword>
<sequence length="178" mass="19295">MLRKPVALATKVAALTEAGYRCAVPTCRTILALDIHHLVHVSEGGGNEQSNLLPLCPTCHALFHRGEIHRDSLYAWKSMLVALSQAFDQRDIDDLLFVGADRPADLLLSGDGVARFSRLIGAGLANYSLAIADYQNGRLLYRVHLTERGTLLLQAWKLGDRNALAAALGAASQETPPK</sequence>
<dbReference type="AlphaFoldDB" id="I0HQK5"/>
<dbReference type="eggNOG" id="COG1403">
    <property type="taxonomic scope" value="Bacteria"/>
</dbReference>
<dbReference type="InterPro" id="IPR003615">
    <property type="entry name" value="HNH_nuc"/>
</dbReference>
<dbReference type="KEGG" id="rge:RGE_19510"/>
<keyword evidence="2" id="KW-0540">Nuclease</keyword>
<dbReference type="EMBL" id="AP012320">
    <property type="protein sequence ID" value="BAL95292.1"/>
    <property type="molecule type" value="Genomic_DNA"/>
</dbReference>
<gene>
    <name evidence="2" type="ordered locus">RGE_19510</name>
</gene>
<keyword evidence="2" id="KW-0255">Endonuclease</keyword>
<dbReference type="Gene3D" id="1.10.30.50">
    <property type="match status" value="1"/>
</dbReference>
<dbReference type="Proteomes" id="UP000007883">
    <property type="component" value="Chromosome"/>
</dbReference>
<dbReference type="Pfam" id="PF01844">
    <property type="entry name" value="HNH"/>
    <property type="match status" value="1"/>
</dbReference>
<evidence type="ECO:0000259" key="1">
    <source>
        <dbReference type="SMART" id="SM00507"/>
    </source>
</evidence>
<evidence type="ECO:0000313" key="2">
    <source>
        <dbReference type="EMBL" id="BAL95292.1"/>
    </source>
</evidence>
<feature type="domain" description="HNH nuclease" evidence="1">
    <location>
        <begin position="9"/>
        <end position="61"/>
    </location>
</feature>
<dbReference type="STRING" id="983917.RGE_19510"/>